<gene>
    <name evidence="1" type="ORF">H9965_00815</name>
</gene>
<comment type="caution">
    <text evidence="1">The sequence shown here is derived from an EMBL/GenBank/DDBJ whole genome shotgun (WGS) entry which is preliminary data.</text>
</comment>
<organism evidence="1 2">
    <name type="scientific">Candidatus Streptococcus faecavium</name>
    <dbReference type="NCBI Taxonomy" id="2838763"/>
    <lineage>
        <taxon>Bacteria</taxon>
        <taxon>Bacillati</taxon>
        <taxon>Bacillota</taxon>
        <taxon>Bacilli</taxon>
        <taxon>Lactobacillales</taxon>
        <taxon>Streptococcaceae</taxon>
        <taxon>Streptococcus</taxon>
    </lineage>
</organism>
<dbReference type="EMBL" id="DXBD01000007">
    <property type="protein sequence ID" value="HIZ67017.1"/>
    <property type="molecule type" value="Genomic_DNA"/>
</dbReference>
<reference evidence="1" key="2">
    <citation type="submission" date="2021-04" db="EMBL/GenBank/DDBJ databases">
        <authorList>
            <person name="Gilroy R."/>
        </authorList>
    </citation>
    <scope>NUCLEOTIDE SEQUENCE</scope>
    <source>
        <strain evidence="1">ChiBcolR9-63</strain>
    </source>
</reference>
<dbReference type="AlphaFoldDB" id="A0A9D2FUN3"/>
<reference evidence="1" key="1">
    <citation type="journal article" date="2021" name="PeerJ">
        <title>Extensive microbial diversity within the chicken gut microbiome revealed by metagenomics and culture.</title>
        <authorList>
            <person name="Gilroy R."/>
            <person name="Ravi A."/>
            <person name="Getino M."/>
            <person name="Pursley I."/>
            <person name="Horton D.L."/>
            <person name="Alikhan N.F."/>
            <person name="Baker D."/>
            <person name="Gharbi K."/>
            <person name="Hall N."/>
            <person name="Watson M."/>
            <person name="Adriaenssens E.M."/>
            <person name="Foster-Nyarko E."/>
            <person name="Jarju S."/>
            <person name="Secka A."/>
            <person name="Antonio M."/>
            <person name="Oren A."/>
            <person name="Chaudhuri R.R."/>
            <person name="La Ragione R."/>
            <person name="Hildebrand F."/>
            <person name="Pallen M.J."/>
        </authorList>
    </citation>
    <scope>NUCLEOTIDE SEQUENCE</scope>
    <source>
        <strain evidence="1">ChiBcolR9-63</strain>
    </source>
</reference>
<evidence type="ECO:0000313" key="1">
    <source>
        <dbReference type="EMBL" id="HIZ67017.1"/>
    </source>
</evidence>
<dbReference type="Proteomes" id="UP000824058">
    <property type="component" value="Unassembled WGS sequence"/>
</dbReference>
<accession>A0A9D2FUN3</accession>
<sequence length="18" mass="2106">MAREIHDTIKSSLFFPLT</sequence>
<evidence type="ECO:0000313" key="2">
    <source>
        <dbReference type="Proteomes" id="UP000824058"/>
    </source>
</evidence>
<proteinExistence type="predicted"/>
<protein>
    <submittedName>
        <fullName evidence="1">Uncharacterized protein</fullName>
    </submittedName>
</protein>
<name>A0A9D2FUN3_9STRE</name>